<gene>
    <name evidence="2" type="ORF">HPBE_LOCUS2141</name>
</gene>
<sequence>MDAITRDLQKPVPWTLLYADDVMLASEDKDELEREVQACCDRLERFGLRLNGKKTEYLTTDFTESSFIKVNGIELPRTSVLKYPGSVVASDGKLMVEVNSRSKIYRAVVWPVAMYDAECWPTTKEVETRLSVMLRWTAVVTRTDDSRQDARSSLTMAFLYLPVHKTPVIERPLGHAGAHASVAQRALDDRLLQQVHWHNTRLLMPGARKPKHVVAHDPMYLKCVAPTSTVRLISMGIVLFTPQECPSPVRSGSSCFAAIYQVFFRYSARCQHLGFHRTVRKRDGKDRAMGKLYC</sequence>
<evidence type="ECO:0000313" key="2">
    <source>
        <dbReference type="EMBL" id="VDO23330.1"/>
    </source>
</evidence>
<dbReference type="OrthoDB" id="444325at2759"/>
<dbReference type="Pfam" id="PF00078">
    <property type="entry name" value="RVT_1"/>
    <property type="match status" value="1"/>
</dbReference>
<accession>A0A3P7TMB5</accession>
<dbReference type="SUPFAM" id="SSF56672">
    <property type="entry name" value="DNA/RNA polymerases"/>
    <property type="match status" value="1"/>
</dbReference>
<reference evidence="2 3" key="1">
    <citation type="submission" date="2018-11" db="EMBL/GenBank/DDBJ databases">
        <authorList>
            <consortium name="Pathogen Informatics"/>
        </authorList>
    </citation>
    <scope>NUCLEOTIDE SEQUENCE [LARGE SCALE GENOMIC DNA]</scope>
</reference>
<evidence type="ECO:0000313" key="4">
    <source>
        <dbReference type="WBParaSite" id="HPBE_0000214001-mRNA-1"/>
    </source>
</evidence>
<dbReference type="AlphaFoldDB" id="A0A183F7J8"/>
<reference evidence="4" key="2">
    <citation type="submission" date="2019-09" db="UniProtKB">
        <authorList>
            <consortium name="WormBaseParasite"/>
        </authorList>
    </citation>
    <scope>IDENTIFICATION</scope>
</reference>
<name>A0A183F7J8_HELPZ</name>
<dbReference type="Gene3D" id="3.30.70.270">
    <property type="match status" value="1"/>
</dbReference>
<dbReference type="EMBL" id="UZAH01002908">
    <property type="protein sequence ID" value="VDO23330.1"/>
    <property type="molecule type" value="Genomic_DNA"/>
</dbReference>
<proteinExistence type="predicted"/>
<dbReference type="InterPro" id="IPR043128">
    <property type="entry name" value="Rev_trsase/Diguanyl_cyclase"/>
</dbReference>
<dbReference type="WBParaSite" id="HPBE_0000214001-mRNA-1">
    <property type="protein sequence ID" value="HPBE_0000214001-mRNA-1"/>
    <property type="gene ID" value="HPBE_0000214001"/>
</dbReference>
<accession>A0A183F7J8</accession>
<evidence type="ECO:0000313" key="3">
    <source>
        <dbReference type="Proteomes" id="UP000050761"/>
    </source>
</evidence>
<dbReference type="Proteomes" id="UP000050761">
    <property type="component" value="Unassembled WGS sequence"/>
</dbReference>
<protein>
    <submittedName>
        <fullName evidence="4">Reverse transcriptase domain-containing protein</fullName>
    </submittedName>
</protein>
<evidence type="ECO:0000259" key="1">
    <source>
        <dbReference type="PROSITE" id="PS50878"/>
    </source>
</evidence>
<dbReference type="InterPro" id="IPR000477">
    <property type="entry name" value="RT_dom"/>
</dbReference>
<dbReference type="PANTHER" id="PTHR47027:SF20">
    <property type="entry name" value="REVERSE TRANSCRIPTASE-LIKE PROTEIN WITH RNA-DIRECTED DNA POLYMERASE DOMAIN"/>
    <property type="match status" value="1"/>
</dbReference>
<organism evidence="3 4">
    <name type="scientific">Heligmosomoides polygyrus</name>
    <name type="common">Parasitic roundworm</name>
    <dbReference type="NCBI Taxonomy" id="6339"/>
    <lineage>
        <taxon>Eukaryota</taxon>
        <taxon>Metazoa</taxon>
        <taxon>Ecdysozoa</taxon>
        <taxon>Nematoda</taxon>
        <taxon>Chromadorea</taxon>
        <taxon>Rhabditida</taxon>
        <taxon>Rhabditina</taxon>
        <taxon>Rhabditomorpha</taxon>
        <taxon>Strongyloidea</taxon>
        <taxon>Heligmosomidae</taxon>
        <taxon>Heligmosomoides</taxon>
    </lineage>
</organism>
<dbReference type="PROSITE" id="PS50878">
    <property type="entry name" value="RT_POL"/>
    <property type="match status" value="1"/>
</dbReference>
<dbReference type="InterPro" id="IPR043502">
    <property type="entry name" value="DNA/RNA_pol_sf"/>
</dbReference>
<dbReference type="PANTHER" id="PTHR47027">
    <property type="entry name" value="REVERSE TRANSCRIPTASE DOMAIN-CONTAINING PROTEIN"/>
    <property type="match status" value="1"/>
</dbReference>
<feature type="domain" description="Reverse transcriptase" evidence="1">
    <location>
        <begin position="1"/>
        <end position="88"/>
    </location>
</feature>
<keyword evidence="3" id="KW-1185">Reference proteome</keyword>